<organism evidence="3 4">
    <name type="scientific">Bythopirellula polymerisocia</name>
    <dbReference type="NCBI Taxonomy" id="2528003"/>
    <lineage>
        <taxon>Bacteria</taxon>
        <taxon>Pseudomonadati</taxon>
        <taxon>Planctomycetota</taxon>
        <taxon>Planctomycetia</taxon>
        <taxon>Pirellulales</taxon>
        <taxon>Lacipirellulaceae</taxon>
        <taxon>Bythopirellula</taxon>
    </lineage>
</organism>
<dbReference type="OrthoDB" id="241071at2"/>
<dbReference type="AlphaFoldDB" id="A0A5C6CXR0"/>
<dbReference type="InterPro" id="IPR013424">
    <property type="entry name" value="Ice-binding_C"/>
</dbReference>
<feature type="chain" id="PRO_5023003700" description="Ice-binding protein C-terminal domain-containing protein" evidence="1">
    <location>
        <begin position="23"/>
        <end position="585"/>
    </location>
</feature>
<name>A0A5C6CXR0_9BACT</name>
<protein>
    <recommendedName>
        <fullName evidence="2">Ice-binding protein C-terminal domain-containing protein</fullName>
    </recommendedName>
</protein>
<evidence type="ECO:0000259" key="2">
    <source>
        <dbReference type="Pfam" id="PF07589"/>
    </source>
</evidence>
<dbReference type="InterPro" id="IPR018247">
    <property type="entry name" value="EF_Hand_1_Ca_BS"/>
</dbReference>
<dbReference type="Pfam" id="PF07589">
    <property type="entry name" value="PEP-CTERM"/>
    <property type="match status" value="1"/>
</dbReference>
<feature type="signal peptide" evidence="1">
    <location>
        <begin position="1"/>
        <end position="22"/>
    </location>
</feature>
<dbReference type="Proteomes" id="UP000318437">
    <property type="component" value="Unassembled WGS sequence"/>
</dbReference>
<dbReference type="PROSITE" id="PS00018">
    <property type="entry name" value="EF_HAND_1"/>
    <property type="match status" value="1"/>
</dbReference>
<feature type="domain" description="Ice-binding protein C-terminal" evidence="2">
    <location>
        <begin position="560"/>
        <end position="584"/>
    </location>
</feature>
<dbReference type="NCBIfam" id="TIGR02595">
    <property type="entry name" value="PEP_CTERM"/>
    <property type="match status" value="1"/>
</dbReference>
<comment type="caution">
    <text evidence="3">The sequence shown here is derived from an EMBL/GenBank/DDBJ whole genome shotgun (WGS) entry which is preliminary data.</text>
</comment>
<proteinExistence type="predicted"/>
<dbReference type="EMBL" id="SJPS01000002">
    <property type="protein sequence ID" value="TWU28685.1"/>
    <property type="molecule type" value="Genomic_DNA"/>
</dbReference>
<evidence type="ECO:0000313" key="3">
    <source>
        <dbReference type="EMBL" id="TWU28685.1"/>
    </source>
</evidence>
<dbReference type="RefSeq" id="WP_146450386.1">
    <property type="nucleotide sequence ID" value="NZ_SJPS01000002.1"/>
</dbReference>
<keyword evidence="1" id="KW-0732">Signal</keyword>
<evidence type="ECO:0000256" key="1">
    <source>
        <dbReference type="SAM" id="SignalP"/>
    </source>
</evidence>
<accession>A0A5C6CXR0</accession>
<gene>
    <name evidence="3" type="ORF">Pla144_19770</name>
</gene>
<evidence type="ECO:0000313" key="4">
    <source>
        <dbReference type="Proteomes" id="UP000318437"/>
    </source>
</evidence>
<reference evidence="3 4" key="1">
    <citation type="submission" date="2019-02" db="EMBL/GenBank/DDBJ databases">
        <title>Deep-cultivation of Planctomycetes and their phenomic and genomic characterization uncovers novel biology.</title>
        <authorList>
            <person name="Wiegand S."/>
            <person name="Jogler M."/>
            <person name="Boedeker C."/>
            <person name="Pinto D."/>
            <person name="Vollmers J."/>
            <person name="Rivas-Marin E."/>
            <person name="Kohn T."/>
            <person name="Peeters S.H."/>
            <person name="Heuer A."/>
            <person name="Rast P."/>
            <person name="Oberbeckmann S."/>
            <person name="Bunk B."/>
            <person name="Jeske O."/>
            <person name="Meyerdierks A."/>
            <person name="Storesund J.E."/>
            <person name="Kallscheuer N."/>
            <person name="Luecker S."/>
            <person name="Lage O.M."/>
            <person name="Pohl T."/>
            <person name="Merkel B.J."/>
            <person name="Hornburger P."/>
            <person name="Mueller R.-W."/>
            <person name="Bruemmer F."/>
            <person name="Labrenz M."/>
            <person name="Spormann A.M."/>
            <person name="Op Den Camp H."/>
            <person name="Overmann J."/>
            <person name="Amann R."/>
            <person name="Jetten M.S.M."/>
            <person name="Mascher T."/>
            <person name="Medema M.H."/>
            <person name="Devos D.P."/>
            <person name="Kaster A.-K."/>
            <person name="Ovreas L."/>
            <person name="Rohde M."/>
            <person name="Galperin M.Y."/>
            <person name="Jogler C."/>
        </authorList>
    </citation>
    <scope>NUCLEOTIDE SEQUENCE [LARGE SCALE GENOMIC DNA]</scope>
    <source>
        <strain evidence="3 4">Pla144</strain>
    </source>
</reference>
<sequence precursor="true">MKKIFQTLSCVGIVLAASSVRAETVFLDGVGAPTLSDPIVIGDFDDGTTQGWSQVRIDAIGSVGGTLQNTNPGGLGSDGNADSYVRANMTSANAPAGNPNDFTVGNLPGQHDIIQYDLRFDVLPPEDPGQPGTGNINPALKGRIFLSPNGTDGEDTYDNAHLQSLVTNNDNGFHTHTLVLDSGDAAWGKVKDQVRFDILDGLNNNAGNSDSVLGTKFSLDNVLLGRSNNVQPFPAVSPVQPNIVKNGDLSNTSNVVLGGTNTGAFNINGGHGNFGPFRGNTGDVDHWTPYNNDPNGIVAAVNGPDGTGLNLLHSSNGNQGSFYLDTHYGIGTEQFSLNSAGGYQNGLIQTDILNGVTIDVSATYELAFDINFNAARPSNPNSNFKLALTVGTNSTDPNTAVAGSVFDKQLSDITTQGTQTLSISGAALKAAQDSGDPVNLIFQSLANTSIVNFPGTPVPDNHADGAVFTQVTVDNLSLIRTFAIQPGDVNKDGFLTQADVDLAQLYLDGNGSVSAADRQNTLIGLGNSSADVLASLNLNDFDVTGNDFFDAADVAAIAAAVPEPTSLVLVGLALSAVTLCGRRRS</sequence>
<keyword evidence="4" id="KW-1185">Reference proteome</keyword>